<dbReference type="EMBL" id="JYNY01000495">
    <property type="protein sequence ID" value="KJJ83733.1"/>
    <property type="molecule type" value="Genomic_DNA"/>
</dbReference>
<proteinExistence type="inferred from homology"/>
<dbReference type="Gene3D" id="2.170.120.20">
    <property type="entry name" value="Ribosomal protein L25, beta domain"/>
    <property type="match status" value="1"/>
</dbReference>
<feature type="compositionally biased region" description="Low complexity" evidence="6">
    <location>
        <begin position="197"/>
        <end position="206"/>
    </location>
</feature>
<dbReference type="InterPro" id="IPR011035">
    <property type="entry name" value="Ribosomal_bL25/Gln-tRNA_synth"/>
</dbReference>
<comment type="subunit">
    <text evidence="5">Part of the 50S ribosomal subunit; part of the 5S rRNA/L5/L18/L25 subcomplex. Contacts the 5S rRNA. Binds to the 5S rRNA independently of L5 and L18.</text>
</comment>
<dbReference type="Gene3D" id="2.40.240.10">
    <property type="entry name" value="Ribosomal Protein L25, Chain P"/>
    <property type="match status" value="1"/>
</dbReference>
<dbReference type="CDD" id="cd00495">
    <property type="entry name" value="Ribosomal_L25_TL5_CTC"/>
    <property type="match status" value="1"/>
</dbReference>
<comment type="function">
    <text evidence="5">This is one of the proteins that binds to the 5S RNA in the ribosome where it forms part of the central protuberance.</text>
</comment>
<evidence type="ECO:0000256" key="6">
    <source>
        <dbReference type="SAM" id="MobiDB-lite"/>
    </source>
</evidence>
<feature type="domain" description="Large ribosomal subunit protein bL25 L25" evidence="7">
    <location>
        <begin position="7"/>
        <end position="98"/>
    </location>
</feature>
<keyword evidence="3 5" id="KW-0689">Ribosomal protein</keyword>
<dbReference type="SUPFAM" id="SSF50715">
    <property type="entry name" value="Ribosomal protein L25-like"/>
    <property type="match status" value="1"/>
</dbReference>
<evidence type="ECO:0000313" key="9">
    <source>
        <dbReference type="EMBL" id="KJJ83733.1"/>
    </source>
</evidence>
<name>A0A0F0CKA9_9BACT</name>
<evidence type="ECO:0000259" key="8">
    <source>
        <dbReference type="Pfam" id="PF14693"/>
    </source>
</evidence>
<dbReference type="Pfam" id="PF14693">
    <property type="entry name" value="Ribosomal_TL5_C"/>
    <property type="match status" value="1"/>
</dbReference>
<dbReference type="InterPro" id="IPR020057">
    <property type="entry name" value="Ribosomal_bL25_b-dom"/>
</dbReference>
<dbReference type="AlphaFoldDB" id="A0A0F0CKA9"/>
<evidence type="ECO:0000313" key="10">
    <source>
        <dbReference type="Proteomes" id="UP000033428"/>
    </source>
</evidence>
<comment type="caution">
    <text evidence="9">The sequence shown here is derived from an EMBL/GenBank/DDBJ whole genome shotgun (WGS) entry which is preliminary data.</text>
</comment>
<dbReference type="InterPro" id="IPR029751">
    <property type="entry name" value="Ribosomal_L25_dom"/>
</dbReference>
<dbReference type="PANTHER" id="PTHR33284:SF1">
    <property type="entry name" value="RIBOSOMAL PROTEIN L25_GLN-TRNA SYNTHETASE, ANTI-CODON-BINDING DOMAIN-CONTAINING PROTEIN"/>
    <property type="match status" value="1"/>
</dbReference>
<feature type="region of interest" description="Disordered" evidence="6">
    <location>
        <begin position="197"/>
        <end position="227"/>
    </location>
</feature>
<evidence type="ECO:0000259" key="7">
    <source>
        <dbReference type="Pfam" id="PF01386"/>
    </source>
</evidence>
<dbReference type="Proteomes" id="UP000033428">
    <property type="component" value="Unassembled WGS sequence"/>
</dbReference>
<keyword evidence="10" id="KW-1185">Reference proteome</keyword>
<reference evidence="9 10" key="1">
    <citation type="submission" date="2015-02" db="EMBL/GenBank/DDBJ databases">
        <title>Single-cell genomics of uncultivated deep-branching MTB reveals a conserved set of magnetosome genes.</title>
        <authorList>
            <person name="Kolinko S."/>
            <person name="Richter M."/>
            <person name="Glockner F.O."/>
            <person name="Brachmann A."/>
            <person name="Schuler D."/>
        </authorList>
    </citation>
    <scope>NUCLEOTIDE SEQUENCE [LARGE SCALE GENOMIC DNA]</scope>
    <source>
        <strain evidence="9">SKK-01</strain>
    </source>
</reference>
<dbReference type="NCBIfam" id="TIGR00731">
    <property type="entry name" value="bL25_bact_ctc"/>
    <property type="match status" value="1"/>
</dbReference>
<feature type="compositionally biased region" description="Basic and acidic residues" evidence="6">
    <location>
        <begin position="208"/>
        <end position="217"/>
    </location>
</feature>
<evidence type="ECO:0000256" key="1">
    <source>
        <dbReference type="ARBA" id="ARBA00022730"/>
    </source>
</evidence>
<accession>A0A0F0CKA9</accession>
<evidence type="ECO:0000256" key="4">
    <source>
        <dbReference type="ARBA" id="ARBA00023274"/>
    </source>
</evidence>
<evidence type="ECO:0000256" key="5">
    <source>
        <dbReference type="HAMAP-Rule" id="MF_01334"/>
    </source>
</evidence>
<dbReference type="GO" id="GO:0006412">
    <property type="term" value="P:translation"/>
    <property type="evidence" value="ECO:0007669"/>
    <property type="project" value="UniProtKB-UniRule"/>
</dbReference>
<comment type="similarity">
    <text evidence="5">Belongs to the bacterial ribosomal protein bL25 family. CTC subfamily.</text>
</comment>
<evidence type="ECO:0000256" key="3">
    <source>
        <dbReference type="ARBA" id="ARBA00022980"/>
    </source>
</evidence>
<dbReference type="InterPro" id="IPR001021">
    <property type="entry name" value="Ribosomal_bL25_long"/>
</dbReference>
<organism evidence="9 10">
    <name type="scientific">Candidatus Omnitrophus magneticus</name>
    <dbReference type="NCBI Taxonomy" id="1609969"/>
    <lineage>
        <taxon>Bacteria</taxon>
        <taxon>Pseudomonadati</taxon>
        <taxon>Candidatus Omnitrophota</taxon>
        <taxon>Candidatus Omnitrophus</taxon>
    </lineage>
</organism>
<dbReference type="InterPro" id="IPR037121">
    <property type="entry name" value="Ribosomal_bL25_C"/>
</dbReference>
<dbReference type="PANTHER" id="PTHR33284">
    <property type="entry name" value="RIBOSOMAL PROTEIN L25/GLN-TRNA SYNTHETASE, ANTI-CODON-BINDING DOMAIN-CONTAINING PROTEIN"/>
    <property type="match status" value="1"/>
</dbReference>
<dbReference type="HAMAP" id="MF_01334">
    <property type="entry name" value="Ribosomal_bL25_CTC"/>
    <property type="match status" value="1"/>
</dbReference>
<dbReference type="InterPro" id="IPR020056">
    <property type="entry name" value="Rbsml_bL25/Gln-tRNA_synth_N"/>
</dbReference>
<dbReference type="Pfam" id="PF01386">
    <property type="entry name" value="Ribosomal_L25p"/>
    <property type="match status" value="1"/>
</dbReference>
<gene>
    <name evidence="5" type="primary">rplY</name>
    <name evidence="5" type="synonym">ctc</name>
    <name evidence="9" type="ORF">OMAG_002392</name>
</gene>
<keyword evidence="2 5" id="KW-0694">RNA-binding</keyword>
<evidence type="ECO:0000256" key="2">
    <source>
        <dbReference type="ARBA" id="ARBA00022884"/>
    </source>
</evidence>
<dbReference type="InterPro" id="IPR020930">
    <property type="entry name" value="Ribosomal_uL5_bac-type"/>
</dbReference>
<keyword evidence="1 5" id="KW-0699">rRNA-binding</keyword>
<keyword evidence="4 5" id="KW-0687">Ribonucleoprotein</keyword>
<sequence length="227" mass="24713">MKEITIKTIERKEKGKNQCKHLRAKGFVPGIVYKGGKKGLSVSVDSKEIWHAMHTEAGGNAIITLDIVDTASKKLKKTVIIQETQMDPLNDKLIHVDFVEISLTEKIKVKVPIAMKGEAPGVKEESGVLHAIMWEIEVECLPKNIPQHIDIDVSSLRVGDTIHLKDIKLPEGVAFVGDLDQLVLNISAPVEEEGAATLEGAEGVAEPELIKKGKKEEEGGEETASGE</sequence>
<feature type="domain" description="Large ribosomal subunit protein bL25 beta" evidence="8">
    <location>
        <begin position="106"/>
        <end position="189"/>
    </location>
</feature>
<protein>
    <recommendedName>
        <fullName evidence="5">Large ribosomal subunit protein bL25</fullName>
    </recommendedName>
    <alternativeName>
        <fullName evidence="5">General stress protein CTC</fullName>
    </alternativeName>
</protein>
<dbReference type="GO" id="GO:0022625">
    <property type="term" value="C:cytosolic large ribosomal subunit"/>
    <property type="evidence" value="ECO:0007669"/>
    <property type="project" value="TreeGrafter"/>
</dbReference>
<dbReference type="GO" id="GO:0003735">
    <property type="term" value="F:structural constituent of ribosome"/>
    <property type="evidence" value="ECO:0007669"/>
    <property type="project" value="InterPro"/>
</dbReference>
<dbReference type="GO" id="GO:0008097">
    <property type="term" value="F:5S rRNA binding"/>
    <property type="evidence" value="ECO:0007669"/>
    <property type="project" value="InterPro"/>
</dbReference>